<organism evidence="7 8">
    <name type="scientific">Trachymyrmex septentrionalis</name>
    <dbReference type="NCBI Taxonomy" id="34720"/>
    <lineage>
        <taxon>Eukaryota</taxon>
        <taxon>Metazoa</taxon>
        <taxon>Ecdysozoa</taxon>
        <taxon>Arthropoda</taxon>
        <taxon>Hexapoda</taxon>
        <taxon>Insecta</taxon>
        <taxon>Pterygota</taxon>
        <taxon>Neoptera</taxon>
        <taxon>Endopterygota</taxon>
        <taxon>Hymenoptera</taxon>
        <taxon>Apocrita</taxon>
        <taxon>Aculeata</taxon>
        <taxon>Formicoidea</taxon>
        <taxon>Formicidae</taxon>
        <taxon>Myrmicinae</taxon>
        <taxon>Trachymyrmex</taxon>
    </lineage>
</organism>
<dbReference type="InterPro" id="IPR036457">
    <property type="entry name" value="PPM-type-like_dom_sf"/>
</dbReference>
<evidence type="ECO:0000256" key="3">
    <source>
        <dbReference type="ARBA" id="ARBA00022912"/>
    </source>
</evidence>
<feature type="compositionally biased region" description="Polar residues" evidence="5">
    <location>
        <begin position="930"/>
        <end position="940"/>
    </location>
</feature>
<dbReference type="GO" id="GO:0046872">
    <property type="term" value="F:metal ion binding"/>
    <property type="evidence" value="ECO:0007669"/>
    <property type="project" value="UniProtKB-KW"/>
</dbReference>
<evidence type="ECO:0000256" key="2">
    <source>
        <dbReference type="ARBA" id="ARBA00022801"/>
    </source>
</evidence>
<dbReference type="EMBL" id="KQ981208">
    <property type="protein sequence ID" value="KYN44758.1"/>
    <property type="molecule type" value="Genomic_DNA"/>
</dbReference>
<feature type="region of interest" description="Disordered" evidence="5">
    <location>
        <begin position="492"/>
        <end position="519"/>
    </location>
</feature>
<dbReference type="AlphaFoldDB" id="A0A195FWD6"/>
<dbReference type="PANTHER" id="PTHR47992">
    <property type="entry name" value="PROTEIN PHOSPHATASE"/>
    <property type="match status" value="1"/>
</dbReference>
<feature type="region of interest" description="Disordered" evidence="5">
    <location>
        <begin position="602"/>
        <end position="624"/>
    </location>
</feature>
<keyword evidence="1" id="KW-0479">Metal-binding</keyword>
<feature type="region of interest" description="Disordered" evidence="5">
    <location>
        <begin position="671"/>
        <end position="764"/>
    </location>
</feature>
<dbReference type="Gene3D" id="3.60.40.10">
    <property type="entry name" value="PPM-type phosphatase domain"/>
    <property type="match status" value="1"/>
</dbReference>
<feature type="compositionally biased region" description="Basic and acidic residues" evidence="5">
    <location>
        <begin position="492"/>
        <end position="506"/>
    </location>
</feature>
<feature type="compositionally biased region" description="Polar residues" evidence="5">
    <location>
        <begin position="671"/>
        <end position="687"/>
    </location>
</feature>
<dbReference type="FunFam" id="3.60.40.10:FF:000060">
    <property type="entry name" value="Protein phosphatase 2c"/>
    <property type="match status" value="1"/>
</dbReference>
<name>A0A195FWD6_9HYME</name>
<evidence type="ECO:0000256" key="4">
    <source>
        <dbReference type="RuleBase" id="RU003465"/>
    </source>
</evidence>
<accession>A0A195FWD6</accession>
<feature type="compositionally biased region" description="Polar residues" evidence="5">
    <location>
        <begin position="508"/>
        <end position="519"/>
    </location>
</feature>
<reference evidence="7 8" key="1">
    <citation type="submission" date="2016-03" db="EMBL/GenBank/DDBJ databases">
        <title>Trachymyrmex septentrionalis WGS genome.</title>
        <authorList>
            <person name="Nygaard S."/>
            <person name="Hu H."/>
            <person name="Boomsma J."/>
            <person name="Zhang G."/>
        </authorList>
    </citation>
    <scope>NUCLEOTIDE SEQUENCE [LARGE SCALE GENOMIC DNA]</scope>
    <source>
        <strain evidence="7">Tsep2-gDNA-1</strain>
        <tissue evidence="7">Whole body</tissue>
    </source>
</reference>
<keyword evidence="2 4" id="KW-0378">Hydrolase</keyword>
<evidence type="ECO:0000256" key="5">
    <source>
        <dbReference type="SAM" id="MobiDB-lite"/>
    </source>
</evidence>
<dbReference type="SUPFAM" id="SSF81606">
    <property type="entry name" value="PP2C-like"/>
    <property type="match status" value="1"/>
</dbReference>
<feature type="compositionally biased region" description="Polar residues" evidence="5">
    <location>
        <begin position="605"/>
        <end position="615"/>
    </location>
</feature>
<dbReference type="SMART" id="SM00332">
    <property type="entry name" value="PP2Cc"/>
    <property type="match status" value="1"/>
</dbReference>
<dbReference type="Pfam" id="PF00481">
    <property type="entry name" value="PP2C"/>
    <property type="match status" value="1"/>
</dbReference>
<dbReference type="STRING" id="34720.A0A195FWD6"/>
<keyword evidence="8" id="KW-1185">Reference proteome</keyword>
<feature type="compositionally biased region" description="Low complexity" evidence="5">
    <location>
        <begin position="879"/>
        <end position="891"/>
    </location>
</feature>
<protein>
    <submittedName>
        <fullName evidence="7">Protein phosphatase 1D</fullName>
    </submittedName>
</protein>
<feature type="compositionally biased region" description="Polar residues" evidence="5">
    <location>
        <begin position="399"/>
        <end position="413"/>
    </location>
</feature>
<feature type="compositionally biased region" description="Basic and acidic residues" evidence="5">
    <location>
        <begin position="696"/>
        <end position="706"/>
    </location>
</feature>
<keyword evidence="3 4" id="KW-0904">Protein phosphatase</keyword>
<dbReference type="InterPro" id="IPR015655">
    <property type="entry name" value="PP2C"/>
</dbReference>
<dbReference type="InterPro" id="IPR000222">
    <property type="entry name" value="PP2C_BS"/>
</dbReference>
<evidence type="ECO:0000313" key="7">
    <source>
        <dbReference type="EMBL" id="KYN44758.1"/>
    </source>
</evidence>
<dbReference type="GO" id="GO:0004722">
    <property type="term" value="F:protein serine/threonine phosphatase activity"/>
    <property type="evidence" value="ECO:0007669"/>
    <property type="project" value="InterPro"/>
</dbReference>
<dbReference type="PROSITE" id="PS01032">
    <property type="entry name" value="PPM_1"/>
    <property type="match status" value="1"/>
</dbReference>
<dbReference type="InterPro" id="IPR001932">
    <property type="entry name" value="PPM-type_phosphatase-like_dom"/>
</dbReference>
<dbReference type="CDD" id="cd00143">
    <property type="entry name" value="PP2Cc"/>
    <property type="match status" value="1"/>
</dbReference>
<feature type="region of interest" description="Disordered" evidence="5">
    <location>
        <begin position="870"/>
        <end position="948"/>
    </location>
</feature>
<evidence type="ECO:0000259" key="6">
    <source>
        <dbReference type="PROSITE" id="PS51746"/>
    </source>
</evidence>
<evidence type="ECO:0000256" key="1">
    <source>
        <dbReference type="ARBA" id="ARBA00022723"/>
    </source>
</evidence>
<dbReference type="Proteomes" id="UP000078541">
    <property type="component" value="Unassembled WGS sequence"/>
</dbReference>
<evidence type="ECO:0000313" key="8">
    <source>
        <dbReference type="Proteomes" id="UP000078541"/>
    </source>
</evidence>
<feature type="region of interest" description="Disordered" evidence="5">
    <location>
        <begin position="386"/>
        <end position="413"/>
    </location>
</feature>
<proteinExistence type="inferred from homology"/>
<feature type="compositionally biased region" description="Polar residues" evidence="5">
    <location>
        <begin position="892"/>
        <end position="921"/>
    </location>
</feature>
<comment type="similarity">
    <text evidence="4">Belongs to the PP2C family.</text>
</comment>
<feature type="compositionally biased region" description="Low complexity" evidence="5">
    <location>
        <begin position="734"/>
        <end position="750"/>
    </location>
</feature>
<sequence length="948" mass="104893">MPLSIGVNLRVTGHCNQGGRKYMEDMFCVAFQPTPDDKDLEYAFFGIFDGHGGGEAATFAKEHLMDIIVKQKNFWSDRDEDVLRAIRDGYMNTHYAMWRELDKWPRTASGLPSTAGTTASIAFIRKGKIYIGHVGDSAIILGYQAEDDPQWRAKALTRDHKPESVLEMTRIQESGGKVVSKSGVPRVVWNRPRIGHKGPVRRSTHMDEIPFLAVARSLGDLWSYNSELNTFVVSPEPDVKVIPVDVKSHRCLIFGTDGLWNMLSPQAAVAIVQTTDRHNEKHLIASQQTGNGQADLQMWINPSKNLVDRALERWSSTRLRADNTSVVTLMLDPSGPCRSEVLFNQKKDRVIHHGTQVPVTTREPEIVERISSKITTPCMCMPIPPPSASLDLDIDPKQPDSSNGNEETVDQTLQPEMVSCPEKSISSEIDASELRETAIDKSIVTTDVGESIQVAEISSSQMSEEPGDLESKKTNEINREKLECFEDEKKPIVEQNENEKAKDDHLQSPIQSNLKSNNFIEPKEIITETGMSNATRQNACSNANEEALHPPLVSRLRRSGIVSVKSNSFDNDEVKSGVLNGSRHKQHPLFPARADVRTIKRRHSLSSSQTQNTFTDVAPTPDSKTYVSVKSRYSRVTKSSIAESTMVEETKNALKTASDCVISNKRRHSTITQASVSSSGVENSCPQQEPCAKMRTRSEDQRHSPTDENDPANQAMENANARLSWPTSDKRSDSSLNGATLTTLSSSSNTFQRRSLEKKATPVKAIRRSSINGSTRLQHLRGSFGLREWDQGRNNRTNNCNNRRTLNRTVTIIGPTDSTIPQRWLRSDTMAATPVKTLRSRNVDIAGHTISAQLVHQYGVVKQNRLPLPKLKQSANGGSLQSSRVRSSSLSANKLKQANGNSGSVSTCATINPSTAGSTSAIAKKVKSPYNPSARSLSTRSRIKRLGK</sequence>
<dbReference type="PROSITE" id="PS51746">
    <property type="entry name" value="PPM_2"/>
    <property type="match status" value="1"/>
</dbReference>
<dbReference type="KEGG" id="tsep:108751167"/>
<feature type="domain" description="PPM-type phosphatase" evidence="6">
    <location>
        <begin position="10"/>
        <end position="331"/>
    </location>
</feature>
<gene>
    <name evidence="7" type="ORF">ALC56_00753</name>
</gene>
<dbReference type="OrthoDB" id="10025511at2759"/>